<sequence>MTTAKREGFTLVELLVACTVSLVVLGVVFGFYSRYRARARDEKRKQDLHWLADALELYYSDYGLYPNTGTLRSSVEARWLTGVLYTALDNYITRKNLPIDPLNNTGGTSGYRYWYQDCTTSGANCDNCMALESKRICGVISGCSGAGSARRLYFLAAKLEAQSGYYCLGTPVYSCNTFINWGGCVNRDDMSPP</sequence>
<dbReference type="EMBL" id="PEYW01000006">
    <property type="protein sequence ID" value="PIS21078.1"/>
    <property type="molecule type" value="Genomic_DNA"/>
</dbReference>
<dbReference type="Pfam" id="PF07963">
    <property type="entry name" value="N_methyl"/>
    <property type="match status" value="1"/>
</dbReference>
<dbReference type="Gene3D" id="3.30.700.10">
    <property type="entry name" value="Glycoprotein, Type 4 Pilin"/>
    <property type="match status" value="1"/>
</dbReference>
<comment type="caution">
    <text evidence="2">The sequence shown here is derived from an EMBL/GenBank/DDBJ whole genome shotgun (WGS) entry which is preliminary data.</text>
</comment>
<evidence type="ECO:0000313" key="3">
    <source>
        <dbReference type="Proteomes" id="UP000231414"/>
    </source>
</evidence>
<evidence type="ECO:0000313" key="2">
    <source>
        <dbReference type="EMBL" id="PIS21078.1"/>
    </source>
</evidence>
<evidence type="ECO:0000256" key="1">
    <source>
        <dbReference type="SAM" id="Phobius"/>
    </source>
</evidence>
<gene>
    <name evidence="2" type="ORF">COT52_00420</name>
</gene>
<dbReference type="InterPro" id="IPR012902">
    <property type="entry name" value="N_methyl_site"/>
</dbReference>
<dbReference type="SUPFAM" id="SSF54523">
    <property type="entry name" value="Pili subunits"/>
    <property type="match status" value="1"/>
</dbReference>
<feature type="transmembrane region" description="Helical" evidence="1">
    <location>
        <begin position="14"/>
        <end position="35"/>
    </location>
</feature>
<dbReference type="InterPro" id="IPR045584">
    <property type="entry name" value="Pilin-like"/>
</dbReference>
<proteinExistence type="predicted"/>
<evidence type="ECO:0008006" key="4">
    <source>
        <dbReference type="Google" id="ProtNLM"/>
    </source>
</evidence>
<keyword evidence="1" id="KW-1133">Transmembrane helix</keyword>
<accession>A0A2H0XAG7</accession>
<name>A0A2H0XAG7_UNCKA</name>
<protein>
    <recommendedName>
        <fullName evidence="4">Type II secretion system protein GspG C-terminal domain-containing protein</fullName>
    </recommendedName>
</protein>
<reference evidence="3" key="1">
    <citation type="submission" date="2017-09" db="EMBL/GenBank/DDBJ databases">
        <title>Depth-based differentiation of microbial function through sediment-hosted aquifers and enrichment of novel symbionts in the deep terrestrial subsurface.</title>
        <authorList>
            <person name="Probst A.J."/>
            <person name="Ladd B."/>
            <person name="Jarett J.K."/>
            <person name="Geller-Mcgrath D.E."/>
            <person name="Sieber C.M.K."/>
            <person name="Emerson J.B."/>
            <person name="Anantharaman K."/>
            <person name="Thomas B.C."/>
            <person name="Malmstrom R."/>
            <person name="Stieglmeier M."/>
            <person name="Klingl A."/>
            <person name="Woyke T."/>
            <person name="Ryan C.M."/>
            <person name="Banfield J.F."/>
        </authorList>
    </citation>
    <scope>NUCLEOTIDE SEQUENCE [LARGE SCALE GENOMIC DNA]</scope>
</reference>
<dbReference type="Proteomes" id="UP000231414">
    <property type="component" value="Unassembled WGS sequence"/>
</dbReference>
<keyword evidence="1" id="KW-0812">Transmembrane</keyword>
<keyword evidence="1" id="KW-0472">Membrane</keyword>
<organism evidence="2 3">
    <name type="scientific">candidate division WWE3 bacterium CG08_land_8_20_14_0_20_43_13</name>
    <dbReference type="NCBI Taxonomy" id="1975087"/>
    <lineage>
        <taxon>Bacteria</taxon>
        <taxon>Katanobacteria</taxon>
    </lineage>
</organism>
<dbReference type="AlphaFoldDB" id="A0A2H0XAG7"/>